<dbReference type="InterPro" id="IPR017871">
    <property type="entry name" value="ABC_transporter-like_CS"/>
</dbReference>
<evidence type="ECO:0000256" key="8">
    <source>
        <dbReference type="ARBA" id="ARBA00023136"/>
    </source>
</evidence>
<dbReference type="InterPro" id="IPR003593">
    <property type="entry name" value="AAA+_ATPase"/>
</dbReference>
<keyword evidence="2" id="KW-0813">Transport</keyword>
<evidence type="ECO:0000256" key="2">
    <source>
        <dbReference type="ARBA" id="ARBA00022448"/>
    </source>
</evidence>
<dbReference type="PANTHER" id="PTHR43790:SF9">
    <property type="entry name" value="GALACTOFURANOSE TRANSPORTER ATP-BINDING PROTEIN YTFR"/>
    <property type="match status" value="1"/>
</dbReference>
<keyword evidence="4" id="KW-0677">Repeat</keyword>
<dbReference type="AlphaFoldDB" id="A0A318E4C9"/>
<keyword evidence="6 10" id="KW-0067">ATP-binding</keyword>
<dbReference type="GO" id="GO:0005524">
    <property type="term" value="F:ATP binding"/>
    <property type="evidence" value="ECO:0007669"/>
    <property type="project" value="UniProtKB-KW"/>
</dbReference>
<protein>
    <submittedName>
        <fullName evidence="10">Monosaccharide ABC transporter ATP-binding protein (CUT2 family)</fullName>
    </submittedName>
</protein>
<dbReference type="Gene3D" id="3.40.50.300">
    <property type="entry name" value="P-loop containing nucleotide triphosphate hydrolases"/>
    <property type="match status" value="2"/>
</dbReference>
<dbReference type="GO" id="GO:0005886">
    <property type="term" value="C:plasma membrane"/>
    <property type="evidence" value="ECO:0007669"/>
    <property type="project" value="UniProtKB-SubCell"/>
</dbReference>
<dbReference type="PROSITE" id="PS50893">
    <property type="entry name" value="ABC_TRANSPORTER_2"/>
    <property type="match status" value="2"/>
</dbReference>
<dbReference type="SMART" id="SM00382">
    <property type="entry name" value="AAA"/>
    <property type="match status" value="2"/>
</dbReference>
<evidence type="ECO:0000256" key="5">
    <source>
        <dbReference type="ARBA" id="ARBA00022741"/>
    </source>
</evidence>
<dbReference type="CDD" id="cd03216">
    <property type="entry name" value="ABC_Carb_Monos_I"/>
    <property type="match status" value="1"/>
</dbReference>
<feature type="domain" description="ABC transporter" evidence="9">
    <location>
        <begin position="270"/>
        <end position="514"/>
    </location>
</feature>
<evidence type="ECO:0000313" key="11">
    <source>
        <dbReference type="Proteomes" id="UP000247389"/>
    </source>
</evidence>
<dbReference type="SUPFAM" id="SSF52540">
    <property type="entry name" value="P-loop containing nucleoside triphosphate hydrolases"/>
    <property type="match status" value="2"/>
</dbReference>
<comment type="subcellular location">
    <subcellularLocation>
        <location evidence="1">Cell membrane</location>
        <topology evidence="1">Peripheral membrane protein</topology>
    </subcellularLocation>
</comment>
<feature type="domain" description="ABC transporter" evidence="9">
    <location>
        <begin position="21"/>
        <end position="260"/>
    </location>
</feature>
<sequence>MLDKSPASFTKIPLIGSGRMLEMKNITKEFPGVKALDGVNFKVGDSEIHALVGANGAGKSTLMKVLAGVYNTFDGEILIDGKKVDISNPKQAKKEGIVIVYQEVDTALIPSLSVAENIMMDYMINDQQNTFMDWKYIKKKAKEEVEALDLDINVNKNVGELSLSEKQMVLIGRAVFLEAKYLILDEPTAPLSLEESKKLFEIVNKLREQGMSIIFISHRLDEVFKICEKVSVLRNGKFIGSYDLEEMTIDKVVEKMLGKKLENTFPKIDCQINGTIFEAVDLSGKNGIESVDFKVRSGEIVGLAGLVGAGKTELSKLLFGDSKVTAGKIKLHGQEIYNQNTHQAVVNGLALVPEERHTEGVLVNESIETNLTLVNLDHYCSSSFISRKKIKEASLKVIDDVGIKTPSEKQLVNNLSGGNQQKVSIGKWLLSDYEVYIFDEPTKGIDVGSKAEIYKLIGEIVSNGKGVIYASSEFEEILGLTDRVYVMYDGKIVKELKTSETDEEELLFYSTGGGSSEDRRKK</sequence>
<evidence type="ECO:0000256" key="1">
    <source>
        <dbReference type="ARBA" id="ARBA00004202"/>
    </source>
</evidence>
<dbReference type="RefSeq" id="WP_219997540.1">
    <property type="nucleotide sequence ID" value="NZ_QICM01000029.1"/>
</dbReference>
<dbReference type="PANTHER" id="PTHR43790">
    <property type="entry name" value="CARBOHYDRATE TRANSPORT ATP-BINDING PROTEIN MG119-RELATED"/>
    <property type="match status" value="1"/>
</dbReference>
<dbReference type="InterPro" id="IPR027417">
    <property type="entry name" value="P-loop_NTPase"/>
</dbReference>
<evidence type="ECO:0000259" key="9">
    <source>
        <dbReference type="PROSITE" id="PS50893"/>
    </source>
</evidence>
<dbReference type="Pfam" id="PF00005">
    <property type="entry name" value="ABC_tran"/>
    <property type="match status" value="2"/>
</dbReference>
<name>A0A318E4C9_9FIRM</name>
<keyword evidence="7" id="KW-1278">Translocase</keyword>
<dbReference type="FunFam" id="3.40.50.300:FF:000127">
    <property type="entry name" value="Ribose import ATP-binding protein RbsA"/>
    <property type="match status" value="1"/>
</dbReference>
<dbReference type="InterPro" id="IPR050107">
    <property type="entry name" value="ABC_carbohydrate_import_ATPase"/>
</dbReference>
<evidence type="ECO:0000256" key="3">
    <source>
        <dbReference type="ARBA" id="ARBA00022475"/>
    </source>
</evidence>
<keyword evidence="3" id="KW-1003">Cell membrane</keyword>
<dbReference type="Proteomes" id="UP000247389">
    <property type="component" value="Unassembled WGS sequence"/>
</dbReference>
<accession>A0A318E4C9</accession>
<dbReference type="EMBL" id="QICM01000029">
    <property type="protein sequence ID" value="PXV62780.1"/>
    <property type="molecule type" value="Genomic_DNA"/>
</dbReference>
<comment type="caution">
    <text evidence="10">The sequence shown here is derived from an EMBL/GenBank/DDBJ whole genome shotgun (WGS) entry which is preliminary data.</text>
</comment>
<keyword evidence="5" id="KW-0547">Nucleotide-binding</keyword>
<reference evidence="10 11" key="1">
    <citation type="submission" date="2018-04" db="EMBL/GenBank/DDBJ databases">
        <title>Subsurface microbial communities from deep shales in Ohio and West Virginia, USA.</title>
        <authorList>
            <person name="Wrighton K."/>
        </authorList>
    </citation>
    <scope>NUCLEOTIDE SEQUENCE [LARGE SCALE GENOMIC DNA]</scope>
    <source>
        <strain evidence="10 11">MSL28</strain>
    </source>
</reference>
<dbReference type="CDD" id="cd03215">
    <property type="entry name" value="ABC_Carb_Monos_II"/>
    <property type="match status" value="1"/>
</dbReference>
<dbReference type="GO" id="GO:0016887">
    <property type="term" value="F:ATP hydrolysis activity"/>
    <property type="evidence" value="ECO:0007669"/>
    <property type="project" value="InterPro"/>
</dbReference>
<evidence type="ECO:0000256" key="6">
    <source>
        <dbReference type="ARBA" id="ARBA00022840"/>
    </source>
</evidence>
<dbReference type="PROSITE" id="PS00211">
    <property type="entry name" value="ABC_TRANSPORTER_1"/>
    <property type="match status" value="1"/>
</dbReference>
<dbReference type="InterPro" id="IPR003439">
    <property type="entry name" value="ABC_transporter-like_ATP-bd"/>
</dbReference>
<organism evidence="10 11">
    <name type="scientific">Halanaerobium congolense</name>
    <dbReference type="NCBI Taxonomy" id="54121"/>
    <lineage>
        <taxon>Bacteria</taxon>
        <taxon>Bacillati</taxon>
        <taxon>Bacillota</taxon>
        <taxon>Clostridia</taxon>
        <taxon>Halanaerobiales</taxon>
        <taxon>Halanaerobiaceae</taxon>
        <taxon>Halanaerobium</taxon>
    </lineage>
</organism>
<evidence type="ECO:0000313" key="10">
    <source>
        <dbReference type="EMBL" id="PXV62780.1"/>
    </source>
</evidence>
<evidence type="ECO:0000256" key="4">
    <source>
        <dbReference type="ARBA" id="ARBA00022737"/>
    </source>
</evidence>
<proteinExistence type="predicted"/>
<gene>
    <name evidence="10" type="ORF">C8C78_12929</name>
</gene>
<keyword evidence="8" id="KW-0472">Membrane</keyword>
<evidence type="ECO:0000256" key="7">
    <source>
        <dbReference type="ARBA" id="ARBA00022967"/>
    </source>
</evidence>